<comment type="pathway">
    <text evidence="3 18">Phospholipid metabolism; CDP-diacylglycerol biosynthesis; CDP-diacylglycerol from sn-glycerol 3-phosphate: step 3/3.</text>
</comment>
<evidence type="ECO:0000256" key="7">
    <source>
        <dbReference type="ARBA" id="ARBA00019373"/>
    </source>
</evidence>
<dbReference type="AlphaFoldDB" id="A0A9J6ZR41"/>
<feature type="transmembrane region" description="Helical" evidence="19">
    <location>
        <begin position="137"/>
        <end position="159"/>
    </location>
</feature>
<dbReference type="EC" id="2.7.7.41" evidence="6 18"/>
<reference evidence="20" key="1">
    <citation type="submission" date="2022-05" db="EMBL/GenBank/DDBJ databases">
        <authorList>
            <person name="Sun X."/>
        </authorList>
    </citation>
    <scope>NUCLEOTIDE SEQUENCE</scope>
    <source>
        <strain evidence="20">Ai-910</strain>
    </source>
</reference>
<evidence type="ECO:0000256" key="19">
    <source>
        <dbReference type="SAM" id="Phobius"/>
    </source>
</evidence>
<dbReference type="PROSITE" id="PS01315">
    <property type="entry name" value="CDS"/>
    <property type="match status" value="1"/>
</dbReference>
<evidence type="ECO:0000256" key="12">
    <source>
        <dbReference type="ARBA" id="ARBA00022695"/>
    </source>
</evidence>
<dbReference type="GO" id="GO:0004605">
    <property type="term" value="F:phosphatidate cytidylyltransferase activity"/>
    <property type="evidence" value="ECO:0007669"/>
    <property type="project" value="UniProtKB-EC"/>
</dbReference>
<evidence type="ECO:0000256" key="11">
    <source>
        <dbReference type="ARBA" id="ARBA00022692"/>
    </source>
</evidence>
<dbReference type="GO" id="GO:0005886">
    <property type="term" value="C:plasma membrane"/>
    <property type="evidence" value="ECO:0007669"/>
    <property type="project" value="UniProtKB-SubCell"/>
</dbReference>
<keyword evidence="14" id="KW-0443">Lipid metabolism</keyword>
<keyword evidence="13 19" id="KW-1133">Transmembrane helix</keyword>
<evidence type="ECO:0000313" key="20">
    <source>
        <dbReference type="EMBL" id="URW80095.1"/>
    </source>
</evidence>
<dbReference type="Proteomes" id="UP001056426">
    <property type="component" value="Chromosome"/>
</dbReference>
<evidence type="ECO:0000256" key="6">
    <source>
        <dbReference type="ARBA" id="ARBA00012487"/>
    </source>
</evidence>
<dbReference type="KEGG" id="alkq:M9189_01810"/>
<dbReference type="GO" id="GO:0016024">
    <property type="term" value="P:CDP-diacylglycerol biosynthetic process"/>
    <property type="evidence" value="ECO:0007669"/>
    <property type="project" value="TreeGrafter"/>
</dbReference>
<evidence type="ECO:0000256" key="18">
    <source>
        <dbReference type="RuleBase" id="RU003938"/>
    </source>
</evidence>
<evidence type="ECO:0000256" key="8">
    <source>
        <dbReference type="ARBA" id="ARBA00022475"/>
    </source>
</evidence>
<comment type="pathway">
    <text evidence="4">Lipid metabolism.</text>
</comment>
<feature type="transmembrane region" description="Helical" evidence="19">
    <location>
        <begin position="59"/>
        <end position="76"/>
    </location>
</feature>
<evidence type="ECO:0000256" key="9">
    <source>
        <dbReference type="ARBA" id="ARBA00022516"/>
    </source>
</evidence>
<keyword evidence="16" id="KW-0594">Phospholipid biosynthesis</keyword>
<evidence type="ECO:0000256" key="10">
    <source>
        <dbReference type="ARBA" id="ARBA00022679"/>
    </source>
</evidence>
<keyword evidence="21" id="KW-1185">Reference proteome</keyword>
<evidence type="ECO:0000256" key="14">
    <source>
        <dbReference type="ARBA" id="ARBA00023098"/>
    </source>
</evidence>
<feature type="transmembrane region" description="Helical" evidence="19">
    <location>
        <begin position="7"/>
        <end position="24"/>
    </location>
</feature>
<gene>
    <name evidence="20" type="ORF">M9189_01810</name>
</gene>
<comment type="similarity">
    <text evidence="5 18">Belongs to the CDS family.</text>
</comment>
<organism evidence="20 21">
    <name type="scientific">Xiashengella succiniciproducens</name>
    <dbReference type="NCBI Taxonomy" id="2949635"/>
    <lineage>
        <taxon>Bacteria</taxon>
        <taxon>Pseudomonadati</taxon>
        <taxon>Bacteroidota</taxon>
        <taxon>Bacteroidia</taxon>
        <taxon>Marinilabiliales</taxon>
        <taxon>Marinilabiliaceae</taxon>
        <taxon>Xiashengella</taxon>
    </lineage>
</organism>
<feature type="transmembrane region" description="Helical" evidence="19">
    <location>
        <begin position="204"/>
        <end position="226"/>
    </location>
</feature>
<feature type="transmembrane region" description="Helical" evidence="19">
    <location>
        <begin position="30"/>
        <end position="47"/>
    </location>
</feature>
<evidence type="ECO:0000256" key="3">
    <source>
        <dbReference type="ARBA" id="ARBA00005119"/>
    </source>
</evidence>
<name>A0A9J6ZR41_9BACT</name>
<reference evidence="20" key="2">
    <citation type="submission" date="2022-06" db="EMBL/GenBank/DDBJ databases">
        <title>Xiashengella guii gen. nov. sp. nov., a bacterium isolated form anaerobic digestion tank.</title>
        <authorList>
            <person name="Huang H."/>
        </authorList>
    </citation>
    <scope>NUCLEOTIDE SEQUENCE</scope>
    <source>
        <strain evidence="20">Ai-910</strain>
    </source>
</reference>
<accession>A0A9J6ZR41</accession>
<dbReference type="PANTHER" id="PTHR46382:SF1">
    <property type="entry name" value="PHOSPHATIDATE CYTIDYLYLTRANSFERASE"/>
    <property type="match status" value="1"/>
</dbReference>
<evidence type="ECO:0000313" key="21">
    <source>
        <dbReference type="Proteomes" id="UP001056426"/>
    </source>
</evidence>
<keyword evidence="8" id="KW-1003">Cell membrane</keyword>
<sequence length="269" mass="29589">MSNFFKRLITGTVFVTVIVAGILWSQYSYFLVFLTAVLLGILEFSGILKSGRMNVDRTLALLTGLFWYACTFLILAGKINAVWLSLIIPMSLLVFVVELYRKSDTPLQNIAATLLVPLYIALPFSALHYLVFFTGEYVSSLLLGFFVLVWSNDTGAYLVGVTLGKHKLFPGISPKKSWEGFVGGVIFAQLAAYFISMTGAAPDLIHWMAIALIVSVVGTYGDLVESMIKRSFDLKDSGNILPGHGGILDRFDAVLFAAPMICVYLMLLL</sequence>
<keyword evidence="11 18" id="KW-0812">Transmembrane</keyword>
<keyword evidence="10 18" id="KW-0808">Transferase</keyword>
<evidence type="ECO:0000256" key="17">
    <source>
        <dbReference type="ARBA" id="ARBA00023264"/>
    </source>
</evidence>
<evidence type="ECO:0000256" key="13">
    <source>
        <dbReference type="ARBA" id="ARBA00022989"/>
    </source>
</evidence>
<evidence type="ECO:0000256" key="4">
    <source>
        <dbReference type="ARBA" id="ARBA00005189"/>
    </source>
</evidence>
<keyword evidence="17" id="KW-1208">Phospholipid metabolism</keyword>
<proteinExistence type="inferred from homology"/>
<comment type="subcellular location">
    <subcellularLocation>
        <location evidence="2">Cell membrane</location>
        <topology evidence="2">Multi-pass membrane protein</topology>
    </subcellularLocation>
</comment>
<comment type="catalytic activity">
    <reaction evidence="1 18">
        <text>a 1,2-diacyl-sn-glycero-3-phosphate + CTP + H(+) = a CDP-1,2-diacyl-sn-glycerol + diphosphate</text>
        <dbReference type="Rhea" id="RHEA:16229"/>
        <dbReference type="ChEBI" id="CHEBI:15378"/>
        <dbReference type="ChEBI" id="CHEBI:33019"/>
        <dbReference type="ChEBI" id="CHEBI:37563"/>
        <dbReference type="ChEBI" id="CHEBI:58332"/>
        <dbReference type="ChEBI" id="CHEBI:58608"/>
        <dbReference type="EC" id="2.7.7.41"/>
    </reaction>
</comment>
<dbReference type="PANTHER" id="PTHR46382">
    <property type="entry name" value="PHOSPHATIDATE CYTIDYLYLTRANSFERASE"/>
    <property type="match status" value="1"/>
</dbReference>
<evidence type="ECO:0000256" key="16">
    <source>
        <dbReference type="ARBA" id="ARBA00023209"/>
    </source>
</evidence>
<dbReference type="InterPro" id="IPR000374">
    <property type="entry name" value="PC_trans"/>
</dbReference>
<evidence type="ECO:0000256" key="1">
    <source>
        <dbReference type="ARBA" id="ARBA00001698"/>
    </source>
</evidence>
<dbReference type="EMBL" id="CP098400">
    <property type="protein sequence ID" value="URW80095.1"/>
    <property type="molecule type" value="Genomic_DNA"/>
</dbReference>
<feature type="transmembrane region" description="Helical" evidence="19">
    <location>
        <begin position="247"/>
        <end position="267"/>
    </location>
</feature>
<feature type="transmembrane region" description="Helical" evidence="19">
    <location>
        <begin position="180"/>
        <end position="198"/>
    </location>
</feature>
<evidence type="ECO:0000256" key="2">
    <source>
        <dbReference type="ARBA" id="ARBA00004651"/>
    </source>
</evidence>
<keyword evidence="9" id="KW-0444">Lipid biosynthesis</keyword>
<protein>
    <recommendedName>
        <fullName evidence="7 18">Phosphatidate cytidylyltransferase</fullName>
        <ecNumber evidence="6 18">2.7.7.41</ecNumber>
    </recommendedName>
</protein>
<feature type="transmembrane region" description="Helical" evidence="19">
    <location>
        <begin position="112"/>
        <end position="131"/>
    </location>
</feature>
<keyword evidence="15 19" id="KW-0472">Membrane</keyword>
<dbReference type="RefSeq" id="WP_250724210.1">
    <property type="nucleotide sequence ID" value="NZ_CP098400.1"/>
</dbReference>
<feature type="transmembrane region" description="Helical" evidence="19">
    <location>
        <begin position="82"/>
        <end position="100"/>
    </location>
</feature>
<dbReference type="Pfam" id="PF01148">
    <property type="entry name" value="CTP_transf_1"/>
    <property type="match status" value="1"/>
</dbReference>
<keyword evidence="12 18" id="KW-0548">Nucleotidyltransferase</keyword>
<evidence type="ECO:0000256" key="5">
    <source>
        <dbReference type="ARBA" id="ARBA00010185"/>
    </source>
</evidence>
<evidence type="ECO:0000256" key="15">
    <source>
        <dbReference type="ARBA" id="ARBA00023136"/>
    </source>
</evidence>